<feature type="compositionally biased region" description="Low complexity" evidence="1">
    <location>
        <begin position="387"/>
        <end position="401"/>
    </location>
</feature>
<keyword evidence="3" id="KW-1185">Reference proteome</keyword>
<dbReference type="Proteomes" id="UP000799302">
    <property type="component" value="Unassembled WGS sequence"/>
</dbReference>
<gene>
    <name evidence="2" type="ORF">BT63DRAFT_478328</name>
</gene>
<feature type="region of interest" description="Disordered" evidence="1">
    <location>
        <begin position="383"/>
        <end position="409"/>
    </location>
</feature>
<name>A0A6A6UF75_9PEZI</name>
<dbReference type="InterPro" id="IPR032675">
    <property type="entry name" value="LRR_dom_sf"/>
</dbReference>
<proteinExistence type="predicted"/>
<reference evidence="2" key="1">
    <citation type="journal article" date="2020" name="Stud. Mycol.">
        <title>101 Dothideomycetes genomes: a test case for predicting lifestyles and emergence of pathogens.</title>
        <authorList>
            <person name="Haridas S."/>
            <person name="Albert R."/>
            <person name="Binder M."/>
            <person name="Bloem J."/>
            <person name="Labutti K."/>
            <person name="Salamov A."/>
            <person name="Andreopoulos B."/>
            <person name="Baker S."/>
            <person name="Barry K."/>
            <person name="Bills G."/>
            <person name="Bluhm B."/>
            <person name="Cannon C."/>
            <person name="Castanera R."/>
            <person name="Culley D."/>
            <person name="Daum C."/>
            <person name="Ezra D."/>
            <person name="Gonzalez J."/>
            <person name="Henrissat B."/>
            <person name="Kuo A."/>
            <person name="Liang C."/>
            <person name="Lipzen A."/>
            <person name="Lutzoni F."/>
            <person name="Magnuson J."/>
            <person name="Mondo S."/>
            <person name="Nolan M."/>
            <person name="Ohm R."/>
            <person name="Pangilinan J."/>
            <person name="Park H.-J."/>
            <person name="Ramirez L."/>
            <person name="Alfaro M."/>
            <person name="Sun H."/>
            <person name="Tritt A."/>
            <person name="Yoshinaga Y."/>
            <person name="Zwiers L.-H."/>
            <person name="Turgeon B."/>
            <person name="Goodwin S."/>
            <person name="Spatafora J."/>
            <person name="Crous P."/>
            <person name="Grigoriev I."/>
        </authorList>
    </citation>
    <scope>NUCLEOTIDE SEQUENCE</scope>
    <source>
        <strain evidence="2">CBS 115976</strain>
    </source>
</reference>
<sequence>MSSFQSSANSAFPRIGNNIPPEIRLVSAAPSFPLQGHIPINLLLLIIQQLDDIETLANVTRTSRLLYYLTIPRLYEVVTLKAYSAIRYINDRPEGFGGGSPFAMGLDGLISSPNNVAQYVKTLRMCGDWREVDTGDFERGRVPDNTMILNVTIKAAISRADRLESFIWEMNTKPMKTIYQGLATRKHLTHLKIHFPSSRIPRPTVTIPGLPRLKSLHVVNIDPLCYNDDISLLLLEAQKLETLTLHWSPRMRNEREPSVDLQSYFGRIVAEKKPLSPKHISFFNMFAKNDGTLTKSVLFTEARSLCFMNSMNHNDPTTVFWDHTWNPRGQRIDFLSNVVKIRSDSIDTSMVNVLKALQDLQEVYLVNNRDFSCNSSNSLTTQKLLEPGVSPSSVSSGTPTPYRTNGNEGASVTIADLGQDISTGAGAAHNETLNPPTIDAPQPSPVSSEFINSPLGSSRTGSAQKHISLASDYIAAITSHHGQSLRILLLRDTWTLGRDVVLHIAKSCPNLEQLAYAPESPGSELTRTIIKACPKLYAVRLLYTPDHPFWLTMRHEPQTHVEMMGLELWRDEYLGMKYLGVGGFIAKLGGRIRATEGPKWRRSVKLVTWEEARHVEIFGLDNIEIS</sequence>
<evidence type="ECO:0000313" key="3">
    <source>
        <dbReference type="Proteomes" id="UP000799302"/>
    </source>
</evidence>
<protein>
    <submittedName>
        <fullName evidence="2">Uncharacterized protein</fullName>
    </submittedName>
</protein>
<evidence type="ECO:0000313" key="2">
    <source>
        <dbReference type="EMBL" id="KAF2670137.1"/>
    </source>
</evidence>
<feature type="region of interest" description="Disordered" evidence="1">
    <location>
        <begin position="424"/>
        <end position="461"/>
    </location>
</feature>
<dbReference type="EMBL" id="MU004234">
    <property type="protein sequence ID" value="KAF2670137.1"/>
    <property type="molecule type" value="Genomic_DNA"/>
</dbReference>
<evidence type="ECO:0000256" key="1">
    <source>
        <dbReference type="SAM" id="MobiDB-lite"/>
    </source>
</evidence>
<organism evidence="2 3">
    <name type="scientific">Microthyrium microscopicum</name>
    <dbReference type="NCBI Taxonomy" id="703497"/>
    <lineage>
        <taxon>Eukaryota</taxon>
        <taxon>Fungi</taxon>
        <taxon>Dikarya</taxon>
        <taxon>Ascomycota</taxon>
        <taxon>Pezizomycotina</taxon>
        <taxon>Dothideomycetes</taxon>
        <taxon>Dothideomycetes incertae sedis</taxon>
        <taxon>Microthyriales</taxon>
        <taxon>Microthyriaceae</taxon>
        <taxon>Microthyrium</taxon>
    </lineage>
</organism>
<accession>A0A6A6UF75</accession>
<dbReference type="AlphaFoldDB" id="A0A6A6UF75"/>
<dbReference type="Gene3D" id="3.80.10.10">
    <property type="entry name" value="Ribonuclease Inhibitor"/>
    <property type="match status" value="1"/>
</dbReference>
<feature type="compositionally biased region" description="Polar residues" evidence="1">
    <location>
        <begin position="445"/>
        <end position="461"/>
    </location>
</feature>
<dbReference type="OrthoDB" id="5311681at2759"/>